<reference evidence="2" key="1">
    <citation type="journal article" date="2022" name="Nat. Commun.">
        <title>Chromosome evolution and the genetic basis of agronomically important traits in greater yam.</title>
        <authorList>
            <person name="Bredeson J.V."/>
            <person name="Lyons J.B."/>
            <person name="Oniyinde I.O."/>
            <person name="Okereke N.R."/>
            <person name="Kolade O."/>
            <person name="Nnabue I."/>
            <person name="Nwadili C.O."/>
            <person name="Hribova E."/>
            <person name="Parker M."/>
            <person name="Nwogha J."/>
            <person name="Shu S."/>
            <person name="Carlson J."/>
            <person name="Kariba R."/>
            <person name="Muthemba S."/>
            <person name="Knop K."/>
            <person name="Barton G.J."/>
            <person name="Sherwood A.V."/>
            <person name="Lopez-Montes A."/>
            <person name="Asiedu R."/>
            <person name="Jamnadass R."/>
            <person name="Muchugi A."/>
            <person name="Goodstein D."/>
            <person name="Egesi C.N."/>
            <person name="Featherston J."/>
            <person name="Asfaw A."/>
            <person name="Simpson G.G."/>
            <person name="Dolezel J."/>
            <person name="Hendre P.S."/>
            <person name="Van Deynze A."/>
            <person name="Kumar P.L."/>
            <person name="Obidiegwu J.E."/>
            <person name="Bhattacharjee R."/>
            <person name="Rokhsar D.S."/>
        </authorList>
    </citation>
    <scope>NUCLEOTIDE SEQUENCE [LARGE SCALE GENOMIC DNA]</scope>
    <source>
        <strain evidence="2">cv. TDa95/00328</strain>
    </source>
</reference>
<protein>
    <submittedName>
        <fullName evidence="1">Xyloglucan endotransglucosylase/hydrolase protein</fullName>
        <ecNumber evidence="1">2.4.1.207</ecNumber>
    </submittedName>
</protein>
<dbReference type="Proteomes" id="UP000827976">
    <property type="component" value="Chromosome 7"/>
</dbReference>
<dbReference type="EMBL" id="CM037017">
    <property type="protein sequence ID" value="KAH7676235.1"/>
    <property type="molecule type" value="Genomic_DNA"/>
</dbReference>
<gene>
    <name evidence="1" type="ORF">IHE45_07G002100</name>
</gene>
<proteinExistence type="predicted"/>
<comment type="caution">
    <text evidence="1">The sequence shown here is derived from an EMBL/GenBank/DDBJ whole genome shotgun (WGS) entry which is preliminary data.</text>
</comment>
<accession>A0ACB7VPB9</accession>
<organism evidence="1 2">
    <name type="scientific">Dioscorea alata</name>
    <name type="common">Purple yam</name>
    <dbReference type="NCBI Taxonomy" id="55571"/>
    <lineage>
        <taxon>Eukaryota</taxon>
        <taxon>Viridiplantae</taxon>
        <taxon>Streptophyta</taxon>
        <taxon>Embryophyta</taxon>
        <taxon>Tracheophyta</taxon>
        <taxon>Spermatophyta</taxon>
        <taxon>Magnoliopsida</taxon>
        <taxon>Liliopsida</taxon>
        <taxon>Dioscoreales</taxon>
        <taxon>Dioscoreaceae</taxon>
        <taxon>Dioscorea</taxon>
    </lineage>
</organism>
<evidence type="ECO:0000313" key="2">
    <source>
        <dbReference type="Proteomes" id="UP000827976"/>
    </source>
</evidence>
<sequence length="277" mass="30835">MSVSFFVLQLISLVVIVLADFNTEMNITWGDGRATISKDGLNLTLSMDQTSGSGCKSKASYLYGRFDVQMQLIKGDSAGTVTTFYLSSDQKAHDEVDMEFLGNIDGKPYTLSTNVYTKGKGRREQKFHLWFNPTADFHHYAILWTPSQIILFVDGIPIRGFTRGTAQLPYVDQAMTVHTTLWDGSSWATDGGKEKVDWSKAPFNAYYRNLKIQACFPTANGSYTCGNDAASWIAQNLTAAEVASMDRARGKFMTYNYCTDPTNKGNSTVQNECSREL</sequence>
<dbReference type="EC" id="2.4.1.207" evidence="1"/>
<name>A0ACB7VPB9_DIOAL</name>
<evidence type="ECO:0000313" key="1">
    <source>
        <dbReference type="EMBL" id="KAH7676235.1"/>
    </source>
</evidence>
<keyword evidence="1" id="KW-0808">Transferase</keyword>
<keyword evidence="1" id="KW-0328">Glycosyltransferase</keyword>
<keyword evidence="2" id="KW-1185">Reference proteome</keyword>